<sequence>MDDLSTEKRACRRYDVTDFVVAVFSTRLGRVVNISRSGLAIQLTDTDFETLPDECKTSLLSRSNGFLIKDVSLKLVRREVMLSVPINSAKLQTIGAKFHTSDSIQLSKIKRCLFLWSYS</sequence>
<dbReference type="Proteomes" id="UP000614424">
    <property type="component" value="Unassembled WGS sequence"/>
</dbReference>
<organism evidence="1 2">
    <name type="scientific">Candidatus Desulfobia pelagia</name>
    <dbReference type="NCBI Taxonomy" id="2841692"/>
    <lineage>
        <taxon>Bacteria</taxon>
        <taxon>Pseudomonadati</taxon>
        <taxon>Thermodesulfobacteriota</taxon>
        <taxon>Desulfobulbia</taxon>
        <taxon>Desulfobulbales</taxon>
        <taxon>Desulfobulbaceae</taxon>
        <taxon>Candidatus Desulfobia</taxon>
    </lineage>
</organism>
<proteinExistence type="predicted"/>
<comment type="caution">
    <text evidence="1">The sequence shown here is derived from an EMBL/GenBank/DDBJ whole genome shotgun (WGS) entry which is preliminary data.</text>
</comment>
<dbReference type="AlphaFoldDB" id="A0A8J6NE03"/>
<dbReference type="EMBL" id="JACNJZ010000068">
    <property type="protein sequence ID" value="MBC8317053.1"/>
    <property type="molecule type" value="Genomic_DNA"/>
</dbReference>
<evidence type="ECO:0000313" key="1">
    <source>
        <dbReference type="EMBL" id="MBC8317053.1"/>
    </source>
</evidence>
<name>A0A8J6NE03_9BACT</name>
<protein>
    <submittedName>
        <fullName evidence="1">PilZ domain-containing protein</fullName>
    </submittedName>
</protein>
<accession>A0A8J6NE03</accession>
<gene>
    <name evidence="1" type="ORF">H8E41_04045</name>
</gene>
<reference evidence="1 2" key="1">
    <citation type="submission" date="2020-08" db="EMBL/GenBank/DDBJ databases">
        <title>Bridging the membrane lipid divide: bacteria of the FCB group superphylum have the potential to synthesize archaeal ether lipids.</title>
        <authorList>
            <person name="Villanueva L."/>
            <person name="Von Meijenfeldt F.A.B."/>
            <person name="Westbye A.B."/>
            <person name="Yadav S."/>
            <person name="Hopmans E.C."/>
            <person name="Dutilh B.E."/>
            <person name="Sinninghe Damste J.S."/>
        </authorList>
    </citation>
    <scope>NUCLEOTIDE SEQUENCE [LARGE SCALE GENOMIC DNA]</scope>
    <source>
        <strain evidence="1">NIOZ-UU47</strain>
    </source>
</reference>
<evidence type="ECO:0000313" key="2">
    <source>
        <dbReference type="Proteomes" id="UP000614424"/>
    </source>
</evidence>